<protein>
    <recommendedName>
        <fullName evidence="2">25S rRNA (uridine-N(3))-methyltransferase BMT5-like domain-containing protein</fullName>
    </recommendedName>
</protein>
<evidence type="ECO:0000313" key="4">
    <source>
        <dbReference type="Proteomes" id="UP001153069"/>
    </source>
</evidence>
<proteinExistence type="predicted"/>
<organism evidence="3 4">
    <name type="scientific">Seminavis robusta</name>
    <dbReference type="NCBI Taxonomy" id="568900"/>
    <lineage>
        <taxon>Eukaryota</taxon>
        <taxon>Sar</taxon>
        <taxon>Stramenopiles</taxon>
        <taxon>Ochrophyta</taxon>
        <taxon>Bacillariophyta</taxon>
        <taxon>Bacillariophyceae</taxon>
        <taxon>Bacillariophycidae</taxon>
        <taxon>Naviculales</taxon>
        <taxon>Naviculaceae</taxon>
        <taxon>Seminavis</taxon>
    </lineage>
</organism>
<dbReference type="EMBL" id="CAICTM010001037">
    <property type="protein sequence ID" value="CAB9519714.1"/>
    <property type="molecule type" value="Genomic_DNA"/>
</dbReference>
<dbReference type="InterPro" id="IPR029063">
    <property type="entry name" value="SAM-dependent_MTases_sf"/>
</dbReference>
<evidence type="ECO:0000256" key="1">
    <source>
        <dbReference type="SAM" id="MobiDB-lite"/>
    </source>
</evidence>
<feature type="domain" description="25S rRNA (uridine-N(3))-methyltransferase BMT5-like" evidence="2">
    <location>
        <begin position="88"/>
        <end position="249"/>
    </location>
</feature>
<dbReference type="PANTHER" id="PTHR11538:SF26">
    <property type="entry name" value="FERREDOXIN-FOLD ANTICODON-BINDING DOMAIN-CONTAINING PROTEIN 1"/>
    <property type="match status" value="1"/>
</dbReference>
<dbReference type="AlphaFoldDB" id="A0A9N8EGD0"/>
<dbReference type="GO" id="GO:0070475">
    <property type="term" value="P:rRNA base methylation"/>
    <property type="evidence" value="ECO:0007669"/>
    <property type="project" value="InterPro"/>
</dbReference>
<keyword evidence="4" id="KW-1185">Reference proteome</keyword>
<dbReference type="Gene3D" id="3.40.50.150">
    <property type="entry name" value="Vaccinia Virus protein VP39"/>
    <property type="match status" value="1"/>
</dbReference>
<gene>
    <name evidence="3" type="ORF">SEMRO_1039_G234400.1</name>
</gene>
<feature type="region of interest" description="Disordered" evidence="1">
    <location>
        <begin position="46"/>
        <end position="78"/>
    </location>
</feature>
<feature type="compositionally biased region" description="Low complexity" evidence="1">
    <location>
        <begin position="46"/>
        <end position="56"/>
    </location>
</feature>
<comment type="caution">
    <text evidence="3">The sequence shown here is derived from an EMBL/GenBank/DDBJ whole genome shotgun (WGS) entry which is preliminary data.</text>
</comment>
<evidence type="ECO:0000259" key="2">
    <source>
        <dbReference type="Pfam" id="PF10354"/>
    </source>
</evidence>
<dbReference type="GO" id="GO:0005737">
    <property type="term" value="C:cytoplasm"/>
    <property type="evidence" value="ECO:0007669"/>
    <property type="project" value="TreeGrafter"/>
</dbReference>
<accession>A0A9N8EGD0</accession>
<dbReference type="PANTHER" id="PTHR11538">
    <property type="entry name" value="PHENYLALANYL-TRNA SYNTHETASE"/>
    <property type="match status" value="1"/>
</dbReference>
<name>A0A9N8EGD0_9STRA</name>
<sequence length="418" mass="46526">MRSIVLQSLRLFVCSGISTTVKGLNQPLIRKKPHFIAKRFCSQKSVSPDASSAVPSTHDSNDIPSAAAASPPSEYRLGPESELEPRILVVGDGDLSYSASIASQSSKSDISLVASVLESEAEHARVYRNSQQHIQSISSFPSHHLLFETDATRLHQQFPSDMSFDRIIFNFPHWLGKKSNNRYNRELLGNFLASASQVLKQNGGEIQVALRSEQGGAHSEDLVAWKTSWKAAELAVDAGLMLRRLDPFVPTYDVSSYRGADKKFHLGVKPERYIFTFPNGRPIDRDLQICYRHELRIMLDPACLDASPYPKDALLNDDSIVLDIARSVAPEGVHVEIPIRTQITPTPGKNTAHCPLLVFLLVYGGDSIPLQRMEADSIRERLEEAVKTRLGFPLAKPGRLVSKPFPYVLLRKLVRDYS</sequence>
<feature type="compositionally biased region" description="Low complexity" evidence="1">
    <location>
        <begin position="64"/>
        <end position="73"/>
    </location>
</feature>
<evidence type="ECO:0000313" key="3">
    <source>
        <dbReference type="EMBL" id="CAB9519714.1"/>
    </source>
</evidence>
<dbReference type="Proteomes" id="UP001153069">
    <property type="component" value="Unassembled WGS sequence"/>
</dbReference>
<dbReference type="Pfam" id="PF10354">
    <property type="entry name" value="BMT5-like"/>
    <property type="match status" value="1"/>
</dbReference>
<dbReference type="GO" id="GO:0070042">
    <property type="term" value="F:rRNA (uridine-N3-)-methyltransferase activity"/>
    <property type="evidence" value="ECO:0007669"/>
    <property type="project" value="InterPro"/>
</dbReference>
<reference evidence="3" key="1">
    <citation type="submission" date="2020-06" db="EMBL/GenBank/DDBJ databases">
        <authorList>
            <consortium name="Plant Systems Biology data submission"/>
        </authorList>
    </citation>
    <scope>NUCLEOTIDE SEQUENCE</scope>
    <source>
        <strain evidence="3">D6</strain>
    </source>
</reference>
<dbReference type="InterPro" id="IPR019446">
    <property type="entry name" value="BMT5-like"/>
</dbReference>
<dbReference type="OrthoDB" id="44908at2759"/>